<sequence>MPPAARAPGPPRRPPRTGTTAGTPSDSPPATPGSATTAGRPRYLRPRGTSRARTSLRTQIIAAITRPSSPTATLRTPGSSSPTTTGGTAGTPRPPSPTATRRTPFALIALLLPLPLLAVGPAVAVGAGGWVVAPVGGGRPAFYAEGTAGTVLRDTVAVTNPGRTPVTVRLRGDGVPAVFARSDLRIPARTRAEVPFTVTVPPDAGPGDRTGAIVVRDAHGRTATVPVRLRVGGPALAALTVEHLAVGADRITYELVNRGTTVLVPRLSVRADGVFGRVLDRAPRTLPVRLPPGARRTLSEPWAGRPVLDEVRVRLTVTAAGGARDTADTSAAFVPWGAVTGGSAALAAGAAVLLGRRRGHRARTAPRSAGAEPTGAVS</sequence>
<proteinExistence type="predicted"/>
<feature type="compositionally biased region" description="Low complexity" evidence="1">
    <location>
        <begin position="75"/>
        <end position="86"/>
    </location>
</feature>
<keyword evidence="2" id="KW-1133">Transmembrane helix</keyword>
<evidence type="ECO:0000256" key="2">
    <source>
        <dbReference type="SAM" id="Phobius"/>
    </source>
</evidence>
<name>A0A7W9UR46_9ACTN</name>
<evidence type="ECO:0008006" key="5">
    <source>
        <dbReference type="Google" id="ProtNLM"/>
    </source>
</evidence>
<gene>
    <name evidence="3" type="ORF">FHS34_003545</name>
</gene>
<feature type="compositionally biased region" description="Pro residues" evidence="1">
    <location>
        <begin position="1"/>
        <end position="12"/>
    </location>
</feature>
<evidence type="ECO:0000313" key="3">
    <source>
        <dbReference type="EMBL" id="MBB5928082.1"/>
    </source>
</evidence>
<accession>A0A7W9UR46</accession>
<keyword evidence="2" id="KW-0812">Transmembrane</keyword>
<keyword evidence="2" id="KW-0472">Membrane</keyword>
<feature type="region of interest" description="Disordered" evidence="1">
    <location>
        <begin position="359"/>
        <end position="378"/>
    </location>
</feature>
<organism evidence="3 4">
    <name type="scientific">Streptomyces echinatus</name>
    <dbReference type="NCBI Taxonomy" id="67293"/>
    <lineage>
        <taxon>Bacteria</taxon>
        <taxon>Bacillati</taxon>
        <taxon>Actinomycetota</taxon>
        <taxon>Actinomycetes</taxon>
        <taxon>Kitasatosporales</taxon>
        <taxon>Streptomycetaceae</taxon>
        <taxon>Streptomyces</taxon>
    </lineage>
</organism>
<dbReference type="EMBL" id="JACHJK010000005">
    <property type="protein sequence ID" value="MBB5928082.1"/>
    <property type="molecule type" value="Genomic_DNA"/>
</dbReference>
<keyword evidence="4" id="KW-1185">Reference proteome</keyword>
<dbReference type="RefSeq" id="WP_308288297.1">
    <property type="nucleotide sequence ID" value="NZ_BAAAWF010000057.1"/>
</dbReference>
<feature type="region of interest" description="Disordered" evidence="1">
    <location>
        <begin position="1"/>
        <end position="100"/>
    </location>
</feature>
<evidence type="ECO:0000256" key="1">
    <source>
        <dbReference type="SAM" id="MobiDB-lite"/>
    </source>
</evidence>
<feature type="transmembrane region" description="Helical" evidence="2">
    <location>
        <begin position="333"/>
        <end position="354"/>
    </location>
</feature>
<dbReference type="Proteomes" id="UP000585836">
    <property type="component" value="Unassembled WGS sequence"/>
</dbReference>
<protein>
    <recommendedName>
        <fullName evidence="5">DUF916 domain-containing protein</fullName>
    </recommendedName>
</protein>
<dbReference type="AlphaFoldDB" id="A0A7W9UR46"/>
<reference evidence="3 4" key="1">
    <citation type="submission" date="2020-08" db="EMBL/GenBank/DDBJ databases">
        <title>Genomic Encyclopedia of Type Strains, Phase III (KMG-III): the genomes of soil and plant-associated and newly described type strains.</title>
        <authorList>
            <person name="Whitman W."/>
        </authorList>
    </citation>
    <scope>NUCLEOTIDE SEQUENCE [LARGE SCALE GENOMIC DNA]</scope>
    <source>
        <strain evidence="3 4">CECT 3313</strain>
    </source>
</reference>
<evidence type="ECO:0000313" key="4">
    <source>
        <dbReference type="Proteomes" id="UP000585836"/>
    </source>
</evidence>
<comment type="caution">
    <text evidence="3">The sequence shown here is derived from an EMBL/GenBank/DDBJ whole genome shotgun (WGS) entry which is preliminary data.</text>
</comment>